<dbReference type="HOGENOM" id="CLU_1993429_0_0_1"/>
<evidence type="ECO:0000313" key="3">
    <source>
        <dbReference type="Proteomes" id="UP000008370"/>
    </source>
</evidence>
<keyword evidence="1" id="KW-0472">Membrane</keyword>
<dbReference type="EMBL" id="JH931148">
    <property type="protein sequence ID" value="EKM48357.1"/>
    <property type="molecule type" value="Genomic_DNA"/>
</dbReference>
<proteinExistence type="predicted"/>
<keyword evidence="1" id="KW-1133">Transmembrane helix</keyword>
<feature type="transmembrane region" description="Helical" evidence="1">
    <location>
        <begin position="58"/>
        <end position="76"/>
    </location>
</feature>
<protein>
    <submittedName>
        <fullName evidence="2">Uncharacterized protein</fullName>
    </submittedName>
</protein>
<reference evidence="2 3" key="1">
    <citation type="journal article" date="2012" name="BMC Genomics">
        <title>Comparative genomics of the white-rot fungi, Phanerochaete carnosa and P. chrysosporium, to elucidate the genetic basis of the distinct wood types they colonize.</title>
        <authorList>
            <person name="Suzuki H."/>
            <person name="MacDonald J."/>
            <person name="Syed K."/>
            <person name="Salamov A."/>
            <person name="Hori C."/>
            <person name="Aerts A."/>
            <person name="Henrissat B."/>
            <person name="Wiebenga A."/>
            <person name="vanKuyk P.A."/>
            <person name="Barry K."/>
            <person name="Lindquist E."/>
            <person name="LaButti K."/>
            <person name="Lapidus A."/>
            <person name="Lucas S."/>
            <person name="Coutinho P."/>
            <person name="Gong Y."/>
            <person name="Samejima M."/>
            <person name="Mahadevan R."/>
            <person name="Abou-Zaid M."/>
            <person name="de Vries R.P."/>
            <person name="Igarashi K."/>
            <person name="Yadav J.S."/>
            <person name="Grigoriev I.V."/>
            <person name="Master E.R."/>
        </authorList>
    </citation>
    <scope>NUCLEOTIDE SEQUENCE [LARGE SCALE GENOMIC DNA]</scope>
    <source>
        <strain evidence="2 3">HHB-10118-sp</strain>
    </source>
</reference>
<feature type="transmembrane region" description="Helical" evidence="1">
    <location>
        <begin position="96"/>
        <end position="115"/>
    </location>
</feature>
<gene>
    <name evidence="2" type="ORF">PHACADRAFT_202922</name>
</gene>
<evidence type="ECO:0000256" key="1">
    <source>
        <dbReference type="SAM" id="Phobius"/>
    </source>
</evidence>
<dbReference type="InParanoid" id="K5WDY7"/>
<organism evidence="2 3">
    <name type="scientific">Phanerochaete carnosa (strain HHB-10118-sp)</name>
    <name type="common">White-rot fungus</name>
    <name type="synonym">Peniophora carnosa</name>
    <dbReference type="NCBI Taxonomy" id="650164"/>
    <lineage>
        <taxon>Eukaryota</taxon>
        <taxon>Fungi</taxon>
        <taxon>Dikarya</taxon>
        <taxon>Basidiomycota</taxon>
        <taxon>Agaricomycotina</taxon>
        <taxon>Agaricomycetes</taxon>
        <taxon>Polyporales</taxon>
        <taxon>Phanerochaetaceae</taxon>
        <taxon>Phanerochaete</taxon>
    </lineage>
</organism>
<evidence type="ECO:0000313" key="2">
    <source>
        <dbReference type="EMBL" id="EKM48357.1"/>
    </source>
</evidence>
<dbReference type="RefSeq" id="XP_007403091.1">
    <property type="nucleotide sequence ID" value="XM_007403029.1"/>
</dbReference>
<keyword evidence="3" id="KW-1185">Reference proteome</keyword>
<dbReference type="GeneID" id="18912021"/>
<sequence length="125" mass="14168">MRLNAYVSYKLPTFARDDVKVQVSTVGNLRWELVAFLVYIYQSLGVLVRAAHGEKACGVLAVLVWSLSTMNLLSILEGPGPRDDAWKALLQPYLRIMFDYLLPVLYCIYPNVWLLPLPNDPTIPD</sequence>
<accession>K5WDY7</accession>
<dbReference type="Proteomes" id="UP000008370">
    <property type="component" value="Unassembled WGS sequence"/>
</dbReference>
<dbReference type="KEGG" id="pco:PHACADRAFT_202922"/>
<keyword evidence="1" id="KW-0812">Transmembrane</keyword>
<name>K5WDY7_PHACS</name>
<dbReference type="AlphaFoldDB" id="K5WDY7"/>